<feature type="transmembrane region" description="Helical" evidence="1">
    <location>
        <begin position="35"/>
        <end position="53"/>
    </location>
</feature>
<evidence type="ECO:0000313" key="3">
    <source>
        <dbReference type="Proteomes" id="UP000637299"/>
    </source>
</evidence>
<reference evidence="2 3" key="1">
    <citation type="submission" date="2020-09" db="EMBL/GenBank/DDBJ databases">
        <title>Genome seq and assembly of Chryseobacterium sp.</title>
        <authorList>
            <person name="Chhetri G."/>
        </authorList>
    </citation>
    <scope>NUCLEOTIDE SEQUENCE [LARGE SCALE GENOMIC DNA]</scope>
    <source>
        <strain evidence="2 3">GCR10</strain>
    </source>
</reference>
<protein>
    <submittedName>
        <fullName evidence="2">C4-dicarboxylate ABC transporter</fullName>
    </submittedName>
</protein>
<name>A0ABR8ZEQ4_9FLAO</name>
<accession>A0ABR8ZEQ4</accession>
<evidence type="ECO:0000256" key="1">
    <source>
        <dbReference type="SAM" id="Phobius"/>
    </source>
</evidence>
<gene>
    <name evidence="2" type="ORF">IC610_15265</name>
</gene>
<keyword evidence="1" id="KW-1133">Transmembrane helix</keyword>
<dbReference type="Proteomes" id="UP000637299">
    <property type="component" value="Unassembled WGS sequence"/>
</dbReference>
<feature type="transmembrane region" description="Helical" evidence="1">
    <location>
        <begin position="7"/>
        <end position="29"/>
    </location>
</feature>
<evidence type="ECO:0000313" key="2">
    <source>
        <dbReference type="EMBL" id="MBD8083779.1"/>
    </source>
</evidence>
<keyword evidence="3" id="KW-1185">Reference proteome</keyword>
<proteinExistence type="predicted"/>
<comment type="caution">
    <text evidence="2">The sequence shown here is derived from an EMBL/GenBank/DDBJ whole genome shotgun (WGS) entry which is preliminary data.</text>
</comment>
<organism evidence="2 3">
    <name type="scientific">Chryseobacterium caseinilyticum</name>
    <dbReference type="NCBI Taxonomy" id="2771428"/>
    <lineage>
        <taxon>Bacteria</taxon>
        <taxon>Pseudomonadati</taxon>
        <taxon>Bacteroidota</taxon>
        <taxon>Flavobacteriia</taxon>
        <taxon>Flavobacteriales</taxon>
        <taxon>Weeksellaceae</taxon>
        <taxon>Chryseobacterium group</taxon>
        <taxon>Chryseobacterium</taxon>
    </lineage>
</organism>
<keyword evidence="1" id="KW-0472">Membrane</keyword>
<sequence>MVFRYLSILVGLCYILVGVFTIIYKAFIVFPLEQLTAYALGAVLIGYGVFRITRGFYQIKKSDQDE</sequence>
<dbReference type="RefSeq" id="WP_056074950.1">
    <property type="nucleotide sequence ID" value="NZ_JACYFS010000005.1"/>
</dbReference>
<keyword evidence="1" id="KW-0812">Transmembrane</keyword>
<dbReference type="EMBL" id="JACYFS010000005">
    <property type="protein sequence ID" value="MBD8083779.1"/>
    <property type="molecule type" value="Genomic_DNA"/>
</dbReference>